<sequence length="121" mass="13471">IAVCTSLALRTPLKMDVIRDRGSMGREVEDGMIENVYRLQIMNTSEQTQHFKISASGLPGLTLLTREEVTLQPTETLGWPIRLRVPHGVGEKGSNKIAIELHSLDDPSLHVRESAVFIVPR</sequence>
<dbReference type="EMBL" id="JACBYF010000091">
    <property type="protein sequence ID" value="NYS48207.1"/>
    <property type="molecule type" value="Genomic_DNA"/>
</dbReference>
<feature type="domain" description="FixG C-terminal immunoglobulin-like" evidence="1">
    <location>
        <begin position="4"/>
        <end position="120"/>
    </location>
</feature>
<dbReference type="Proteomes" id="UP000531840">
    <property type="component" value="Unassembled WGS sequence"/>
</dbReference>
<accession>A0ABX2T3M8</accession>
<evidence type="ECO:0000313" key="2">
    <source>
        <dbReference type="EMBL" id="NYS48207.1"/>
    </source>
</evidence>
<feature type="non-terminal residue" evidence="2">
    <location>
        <position position="1"/>
    </location>
</feature>
<dbReference type="Gene3D" id="2.60.40.10">
    <property type="entry name" value="Immunoglobulins"/>
    <property type="match status" value="1"/>
</dbReference>
<reference evidence="2 3" key="1">
    <citation type="submission" date="2020-07" db="EMBL/GenBank/DDBJ databases">
        <title>MOT database genomes.</title>
        <authorList>
            <person name="Joseph S."/>
            <person name="Aduse-Opoku J."/>
            <person name="Hashim A."/>
            <person name="Wade W."/>
            <person name="Curtis M."/>
        </authorList>
    </citation>
    <scope>NUCLEOTIDE SEQUENCE [LARGE SCALE GENOMIC DNA]</scope>
    <source>
        <strain evidence="2 3">CIP 106318</strain>
    </source>
</reference>
<keyword evidence="3" id="KW-1185">Reference proteome</keyword>
<organism evidence="2 3">
    <name type="scientific">Gemelliphila palaticanis</name>
    <dbReference type="NCBI Taxonomy" id="81950"/>
    <lineage>
        <taxon>Bacteria</taxon>
        <taxon>Bacillati</taxon>
        <taxon>Bacillota</taxon>
        <taxon>Bacilli</taxon>
        <taxon>Bacillales</taxon>
        <taxon>Gemellaceae</taxon>
        <taxon>Gemelliphila</taxon>
    </lineage>
</organism>
<dbReference type="Pfam" id="PF11614">
    <property type="entry name" value="FixG_C"/>
    <property type="match status" value="1"/>
</dbReference>
<dbReference type="InterPro" id="IPR013783">
    <property type="entry name" value="Ig-like_fold"/>
</dbReference>
<comment type="caution">
    <text evidence="2">The sequence shown here is derived from an EMBL/GenBank/DDBJ whole genome shotgun (WGS) entry which is preliminary data.</text>
</comment>
<evidence type="ECO:0000313" key="3">
    <source>
        <dbReference type="Proteomes" id="UP000531840"/>
    </source>
</evidence>
<protein>
    <submittedName>
        <fullName evidence="2">Cytochrome c oxidase accessory protein CcoG</fullName>
    </submittedName>
</protein>
<gene>
    <name evidence="2" type="ORF">HZY85_08520</name>
</gene>
<evidence type="ECO:0000259" key="1">
    <source>
        <dbReference type="Pfam" id="PF11614"/>
    </source>
</evidence>
<name>A0ABX2T3M8_9BACL</name>
<proteinExistence type="predicted"/>
<dbReference type="InterPro" id="IPR032879">
    <property type="entry name" value="FixG_C"/>
</dbReference>